<name>A0A4R2J7F9_9PSEU</name>
<dbReference type="InterPro" id="IPR015422">
    <property type="entry name" value="PyrdxlP-dep_Trfase_small"/>
</dbReference>
<dbReference type="InterPro" id="IPR015421">
    <property type="entry name" value="PyrdxlP-dep_Trfase_major"/>
</dbReference>
<dbReference type="AlphaFoldDB" id="A0A4R2J7F9"/>
<feature type="modified residue" description="N6-(pyridoxal phosphate)lysine" evidence="8">
    <location>
        <position position="203"/>
    </location>
</feature>
<dbReference type="PANTHER" id="PTHR11808:SF85">
    <property type="entry name" value="CYSTATHIONINE GAMMA-LYASE-RELATED"/>
    <property type="match status" value="1"/>
</dbReference>
<proteinExistence type="inferred from homology"/>
<dbReference type="InterPro" id="IPR015424">
    <property type="entry name" value="PyrdxlP-dep_Trfase"/>
</dbReference>
<comment type="catalytic activity">
    <reaction evidence="7">
        <text>L-methionine + H2O = methanethiol + 2-oxobutanoate + NH4(+)</text>
        <dbReference type="Rhea" id="RHEA:23800"/>
        <dbReference type="ChEBI" id="CHEBI:15377"/>
        <dbReference type="ChEBI" id="CHEBI:16007"/>
        <dbReference type="ChEBI" id="CHEBI:16763"/>
        <dbReference type="ChEBI" id="CHEBI:28938"/>
        <dbReference type="ChEBI" id="CHEBI:57844"/>
        <dbReference type="EC" id="4.4.1.11"/>
    </reaction>
    <physiologicalReaction direction="left-to-right" evidence="7">
        <dbReference type="Rhea" id="RHEA:23801"/>
    </physiologicalReaction>
</comment>
<evidence type="ECO:0000256" key="1">
    <source>
        <dbReference type="ARBA" id="ARBA00001933"/>
    </source>
</evidence>
<dbReference type="EMBL" id="SLWS01000008">
    <property type="protein sequence ID" value="TCO55043.1"/>
    <property type="molecule type" value="Genomic_DNA"/>
</dbReference>
<dbReference type="PIRSF" id="PIRSF001434">
    <property type="entry name" value="CGS"/>
    <property type="match status" value="1"/>
</dbReference>
<dbReference type="PANTHER" id="PTHR11808">
    <property type="entry name" value="TRANS-SULFURATION ENZYME FAMILY MEMBER"/>
    <property type="match status" value="1"/>
</dbReference>
<evidence type="ECO:0000256" key="9">
    <source>
        <dbReference type="RuleBase" id="RU362118"/>
    </source>
</evidence>
<dbReference type="Pfam" id="PF01053">
    <property type="entry name" value="Cys_Met_Meta_PP"/>
    <property type="match status" value="1"/>
</dbReference>
<dbReference type="Gene3D" id="3.90.1150.10">
    <property type="entry name" value="Aspartate Aminotransferase, domain 1"/>
    <property type="match status" value="1"/>
</dbReference>
<dbReference type="GO" id="GO:0018826">
    <property type="term" value="F:methionine gamma-lyase activity"/>
    <property type="evidence" value="ECO:0007669"/>
    <property type="project" value="UniProtKB-EC"/>
</dbReference>
<comment type="catalytic activity">
    <reaction evidence="6">
        <text>L-homocysteine + H2O = 2-oxobutanoate + hydrogen sulfide + NH4(+) + H(+)</text>
        <dbReference type="Rhea" id="RHEA:14501"/>
        <dbReference type="ChEBI" id="CHEBI:15377"/>
        <dbReference type="ChEBI" id="CHEBI:15378"/>
        <dbReference type="ChEBI" id="CHEBI:16763"/>
        <dbReference type="ChEBI" id="CHEBI:28938"/>
        <dbReference type="ChEBI" id="CHEBI:29919"/>
        <dbReference type="ChEBI" id="CHEBI:58199"/>
        <dbReference type="EC" id="4.4.1.2"/>
    </reaction>
    <physiologicalReaction direction="left-to-right" evidence="6">
        <dbReference type="Rhea" id="RHEA:14502"/>
    </physiologicalReaction>
</comment>
<dbReference type="EC" id="4.4.1.2" evidence="4"/>
<dbReference type="RefSeq" id="WP_132122809.1">
    <property type="nucleotide sequence ID" value="NZ_SLWS01000008.1"/>
</dbReference>
<dbReference type="CDD" id="cd00614">
    <property type="entry name" value="CGS_like"/>
    <property type="match status" value="1"/>
</dbReference>
<dbReference type="InterPro" id="IPR054542">
    <property type="entry name" value="Cys_met_metab_PP"/>
</dbReference>
<evidence type="ECO:0000256" key="7">
    <source>
        <dbReference type="ARBA" id="ARBA00052699"/>
    </source>
</evidence>
<comment type="cofactor">
    <cofactor evidence="1 9">
        <name>pyridoxal 5'-phosphate</name>
        <dbReference type="ChEBI" id="CHEBI:597326"/>
    </cofactor>
</comment>
<dbReference type="GO" id="GO:0005737">
    <property type="term" value="C:cytoplasm"/>
    <property type="evidence" value="ECO:0007669"/>
    <property type="project" value="TreeGrafter"/>
</dbReference>
<keyword evidence="3 8" id="KW-0663">Pyridoxal phosphate</keyword>
<dbReference type="PROSITE" id="PS00868">
    <property type="entry name" value="CYS_MET_METAB_PP"/>
    <property type="match status" value="1"/>
</dbReference>
<gene>
    <name evidence="10" type="ORF">EV192_108331</name>
</gene>
<evidence type="ECO:0000256" key="4">
    <source>
        <dbReference type="ARBA" id="ARBA00047175"/>
    </source>
</evidence>
<dbReference type="GO" id="GO:0047982">
    <property type="term" value="F:homocysteine desulfhydrase activity"/>
    <property type="evidence" value="ECO:0007669"/>
    <property type="project" value="UniProtKB-EC"/>
</dbReference>
<dbReference type="Gene3D" id="3.40.640.10">
    <property type="entry name" value="Type I PLP-dependent aspartate aminotransferase-like (Major domain)"/>
    <property type="match status" value="1"/>
</dbReference>
<dbReference type="Proteomes" id="UP000295680">
    <property type="component" value="Unassembled WGS sequence"/>
</dbReference>
<evidence type="ECO:0000256" key="8">
    <source>
        <dbReference type="PIRSR" id="PIRSR001434-2"/>
    </source>
</evidence>
<reference evidence="10 11" key="1">
    <citation type="submission" date="2019-03" db="EMBL/GenBank/DDBJ databases">
        <title>Genomic Encyclopedia of Type Strains, Phase IV (KMG-IV): sequencing the most valuable type-strain genomes for metagenomic binning, comparative biology and taxonomic classification.</title>
        <authorList>
            <person name="Goeker M."/>
        </authorList>
    </citation>
    <scope>NUCLEOTIDE SEQUENCE [LARGE SCALE GENOMIC DNA]</scope>
    <source>
        <strain evidence="10 11">DSM 45934</strain>
    </source>
</reference>
<evidence type="ECO:0000256" key="2">
    <source>
        <dbReference type="ARBA" id="ARBA00009077"/>
    </source>
</evidence>
<organism evidence="10 11">
    <name type="scientific">Actinocrispum wychmicini</name>
    <dbReference type="NCBI Taxonomy" id="1213861"/>
    <lineage>
        <taxon>Bacteria</taxon>
        <taxon>Bacillati</taxon>
        <taxon>Actinomycetota</taxon>
        <taxon>Actinomycetes</taxon>
        <taxon>Pseudonocardiales</taxon>
        <taxon>Pseudonocardiaceae</taxon>
        <taxon>Actinocrispum</taxon>
    </lineage>
</organism>
<sequence>MTYHRETRAVRLTAPDPGRPLAVPLYQTANFVFDEPAAVGAAMTGPESFVYSGYANPTSRALEDAMASLEGGVAAFATGSGTGAVNAVFHSLLRHGDHVIAQRALYGGTVSVLNNLVDRWGLEVTYIDGVAPDELRAAIRPTTRLLHLETIANPVGHVPDMPALAAVARDAGLVTVVDNTFATPLLCRPIEHGADIVIHSATKYLGGHHDVIGGVAVFADRERYLAAWQHAVKLGVMIDPFAAWLIVRGLKTLPLRVERQCSNAVFLAEHLAAHPRVGAVHFPGLPSHPSHERAAKLLSGYGGTVAFDVPDALVFMRALKLVLNAPSLGGTETIVMHPATTSHRSLSDDQMRAAGVGPNQVRIALGVEHPDDIWADVAQALDM</sequence>
<dbReference type="OrthoDB" id="9805790at2"/>
<keyword evidence="10" id="KW-0456">Lyase</keyword>
<dbReference type="InterPro" id="IPR000277">
    <property type="entry name" value="Cys/Met-Metab_PyrdxlP-dep_enz"/>
</dbReference>
<protein>
    <recommendedName>
        <fullName evidence="4">homocysteine desulfhydrase</fullName>
        <ecNumber evidence="4">4.4.1.2</ecNumber>
    </recommendedName>
    <alternativeName>
        <fullName evidence="5">Homocysteine desulfhydrase</fullName>
    </alternativeName>
</protein>
<evidence type="ECO:0000256" key="5">
    <source>
        <dbReference type="ARBA" id="ARBA00047199"/>
    </source>
</evidence>
<evidence type="ECO:0000256" key="3">
    <source>
        <dbReference type="ARBA" id="ARBA00022898"/>
    </source>
</evidence>
<comment type="similarity">
    <text evidence="2 9">Belongs to the trans-sulfuration enzymes family.</text>
</comment>
<dbReference type="GO" id="GO:0030170">
    <property type="term" value="F:pyridoxal phosphate binding"/>
    <property type="evidence" value="ECO:0007669"/>
    <property type="project" value="InterPro"/>
</dbReference>
<evidence type="ECO:0000256" key="6">
    <source>
        <dbReference type="ARBA" id="ARBA00048780"/>
    </source>
</evidence>
<dbReference type="GO" id="GO:0004123">
    <property type="term" value="F:cystathionine gamma-lyase activity"/>
    <property type="evidence" value="ECO:0007669"/>
    <property type="project" value="TreeGrafter"/>
</dbReference>
<keyword evidence="11" id="KW-1185">Reference proteome</keyword>
<comment type="caution">
    <text evidence="10">The sequence shown here is derived from an EMBL/GenBank/DDBJ whole genome shotgun (WGS) entry which is preliminary data.</text>
</comment>
<evidence type="ECO:0000313" key="11">
    <source>
        <dbReference type="Proteomes" id="UP000295680"/>
    </source>
</evidence>
<dbReference type="GO" id="GO:0019343">
    <property type="term" value="P:cysteine biosynthetic process via cystathionine"/>
    <property type="evidence" value="ECO:0007669"/>
    <property type="project" value="TreeGrafter"/>
</dbReference>
<dbReference type="FunFam" id="3.40.640.10:FF:000046">
    <property type="entry name" value="Cystathionine gamma-lyase"/>
    <property type="match status" value="1"/>
</dbReference>
<evidence type="ECO:0000313" key="10">
    <source>
        <dbReference type="EMBL" id="TCO55043.1"/>
    </source>
</evidence>
<dbReference type="SUPFAM" id="SSF53383">
    <property type="entry name" value="PLP-dependent transferases"/>
    <property type="match status" value="1"/>
</dbReference>
<dbReference type="GO" id="GO:0019346">
    <property type="term" value="P:transsulfuration"/>
    <property type="evidence" value="ECO:0007669"/>
    <property type="project" value="InterPro"/>
</dbReference>
<accession>A0A4R2J7F9</accession>